<dbReference type="Proteomes" id="UP001229346">
    <property type="component" value="Unassembled WGS sequence"/>
</dbReference>
<dbReference type="SUPFAM" id="SSF48452">
    <property type="entry name" value="TPR-like"/>
    <property type="match status" value="1"/>
</dbReference>
<keyword evidence="2" id="KW-0472">Membrane</keyword>
<gene>
    <name evidence="3" type="ORF">J2T15_004523</name>
</gene>
<evidence type="ECO:0000313" key="3">
    <source>
        <dbReference type="EMBL" id="MDQ0115066.1"/>
    </source>
</evidence>
<keyword evidence="2" id="KW-1133">Transmembrane helix</keyword>
<keyword evidence="4" id="KW-1185">Reference proteome</keyword>
<comment type="caution">
    <text evidence="3">The sequence shown here is derived from an EMBL/GenBank/DDBJ whole genome shotgun (WGS) entry which is preliminary data.</text>
</comment>
<protein>
    <recommendedName>
        <fullName evidence="5">Zinc-ribbon domain-containing protein</fullName>
    </recommendedName>
</protein>
<name>A0ABT9U5Z5_PAEHA</name>
<dbReference type="RefSeq" id="WP_307206438.1">
    <property type="nucleotide sequence ID" value="NZ_JAUSSU010000009.1"/>
</dbReference>
<proteinExistence type="predicted"/>
<organism evidence="3 4">
    <name type="scientific">Paenibacillus harenae</name>
    <dbReference type="NCBI Taxonomy" id="306543"/>
    <lineage>
        <taxon>Bacteria</taxon>
        <taxon>Bacillati</taxon>
        <taxon>Bacillota</taxon>
        <taxon>Bacilli</taxon>
        <taxon>Bacillales</taxon>
        <taxon>Paenibacillaceae</taxon>
        <taxon>Paenibacillus</taxon>
    </lineage>
</organism>
<dbReference type="Gene3D" id="1.25.40.10">
    <property type="entry name" value="Tetratricopeptide repeat domain"/>
    <property type="match status" value="1"/>
</dbReference>
<evidence type="ECO:0000313" key="4">
    <source>
        <dbReference type="Proteomes" id="UP001229346"/>
    </source>
</evidence>
<dbReference type="InterPro" id="IPR047676">
    <property type="entry name" value="FxLYD_dom"/>
</dbReference>
<reference evidence="3 4" key="1">
    <citation type="submission" date="2023-07" db="EMBL/GenBank/DDBJ databases">
        <title>Sorghum-associated microbial communities from plants grown in Nebraska, USA.</title>
        <authorList>
            <person name="Schachtman D."/>
        </authorList>
    </citation>
    <scope>NUCLEOTIDE SEQUENCE [LARGE SCALE GENOMIC DNA]</scope>
    <source>
        <strain evidence="3 4">CC482</strain>
    </source>
</reference>
<accession>A0ABT9U5Z5</accession>
<dbReference type="InterPro" id="IPR011990">
    <property type="entry name" value="TPR-like_helical_dom_sf"/>
</dbReference>
<evidence type="ECO:0008006" key="5">
    <source>
        <dbReference type="Google" id="ProtNLM"/>
    </source>
</evidence>
<feature type="transmembrane region" description="Helical" evidence="2">
    <location>
        <begin position="78"/>
        <end position="101"/>
    </location>
</feature>
<keyword evidence="1" id="KW-0175">Coiled coil</keyword>
<evidence type="ECO:0000256" key="1">
    <source>
        <dbReference type="SAM" id="Coils"/>
    </source>
</evidence>
<dbReference type="EMBL" id="JAUSSU010000009">
    <property type="protein sequence ID" value="MDQ0115066.1"/>
    <property type="molecule type" value="Genomic_DNA"/>
</dbReference>
<sequence>MHCHQCGKLQPEDAVYCNKCGKQLRVEAVEQSPIAAIDAGIETIDSETAVGAEPGLSHINITQAEAVLSVRQRKSGSWWMWLTPVALAVAAAAAVIVYYGYESRLNDKVIELQQQAREDALAGKYDQALASLEEAALFRPDFAPVQADKGIIKLAAGYEGLLESAKGHLADGKLIDAERLLIQVKEDLKDTVEPIFGKSKELLDTLSSELALQKLTQELDTSTTINELAAKLNVASGLEGDEATAVSEQIKAKIVDIGYEEAESHLKKKKYNDAMDAVDKALLYVSDDERLLGLKSKISGAKAEYEQAEQQRIEHAMQKAAEEDLKNQTAAVEVVRIEGTLDEFGDLNIHGELKNAATRPIYTVVVEYTVYDAQQNKIGTGTAEATPDYIEPGEAMSFSGTVYGVYVENTTVVVDHATWYLD</sequence>
<feature type="coiled-coil region" evidence="1">
    <location>
        <begin position="291"/>
        <end position="318"/>
    </location>
</feature>
<evidence type="ECO:0000256" key="2">
    <source>
        <dbReference type="SAM" id="Phobius"/>
    </source>
</evidence>
<keyword evidence="2" id="KW-0812">Transmembrane</keyword>
<dbReference type="NCBIfam" id="NF038353">
    <property type="entry name" value="FxLYD_dom"/>
    <property type="match status" value="1"/>
</dbReference>